<dbReference type="Pfam" id="PF00196">
    <property type="entry name" value="GerE"/>
    <property type="match status" value="1"/>
</dbReference>
<dbReference type="PANTHER" id="PTHR44688:SF16">
    <property type="entry name" value="DNA-BINDING TRANSCRIPTIONAL ACTIVATOR DEVR_DOSR"/>
    <property type="match status" value="1"/>
</dbReference>
<dbReference type="Gene3D" id="1.10.10.10">
    <property type="entry name" value="Winged helix-like DNA-binding domain superfamily/Winged helix DNA-binding domain"/>
    <property type="match status" value="1"/>
</dbReference>
<dbReference type="Proteomes" id="UP001500618">
    <property type="component" value="Unassembled WGS sequence"/>
</dbReference>
<dbReference type="Pfam" id="PF07730">
    <property type="entry name" value="HisKA_3"/>
    <property type="match status" value="1"/>
</dbReference>
<evidence type="ECO:0000313" key="7">
    <source>
        <dbReference type="Proteomes" id="UP001500618"/>
    </source>
</evidence>
<name>A0ABN2HFX5_9ACTN</name>
<feature type="domain" description="HTH luxR-type" evidence="5">
    <location>
        <begin position="92"/>
        <end position="143"/>
    </location>
</feature>
<dbReference type="InterPro" id="IPR000792">
    <property type="entry name" value="Tscrpt_reg_LuxR_C"/>
</dbReference>
<evidence type="ECO:0000256" key="2">
    <source>
        <dbReference type="ARBA" id="ARBA00023125"/>
    </source>
</evidence>
<evidence type="ECO:0000256" key="4">
    <source>
        <dbReference type="SAM" id="MobiDB-lite"/>
    </source>
</evidence>
<dbReference type="InterPro" id="IPR011712">
    <property type="entry name" value="Sig_transdc_His_kin_sub3_dim/P"/>
</dbReference>
<dbReference type="EMBL" id="BAAANY010000014">
    <property type="protein sequence ID" value="GAA1687307.1"/>
    <property type="molecule type" value="Genomic_DNA"/>
</dbReference>
<feature type="region of interest" description="Disordered" evidence="4">
    <location>
        <begin position="132"/>
        <end position="165"/>
    </location>
</feature>
<dbReference type="InterPro" id="IPR036388">
    <property type="entry name" value="WH-like_DNA-bd_sf"/>
</dbReference>
<keyword evidence="3" id="KW-0804">Transcription</keyword>
<evidence type="ECO:0000256" key="1">
    <source>
        <dbReference type="ARBA" id="ARBA00023015"/>
    </source>
</evidence>
<proteinExistence type="predicted"/>
<keyword evidence="1" id="KW-0805">Transcription regulation</keyword>
<protein>
    <recommendedName>
        <fullName evidence="5">HTH luxR-type domain-containing protein</fullName>
    </recommendedName>
</protein>
<organism evidence="6 7">
    <name type="scientific">Fodinicola feengrottensis</name>
    <dbReference type="NCBI Taxonomy" id="435914"/>
    <lineage>
        <taxon>Bacteria</taxon>
        <taxon>Bacillati</taxon>
        <taxon>Actinomycetota</taxon>
        <taxon>Actinomycetes</taxon>
        <taxon>Mycobacteriales</taxon>
        <taxon>Fodinicola</taxon>
    </lineage>
</organism>
<gene>
    <name evidence="6" type="ORF">GCM10009765_41060</name>
</gene>
<dbReference type="PRINTS" id="PR00038">
    <property type="entry name" value="HTHLUXR"/>
</dbReference>
<dbReference type="CDD" id="cd06170">
    <property type="entry name" value="LuxR_C_like"/>
    <property type="match status" value="1"/>
</dbReference>
<dbReference type="Gene3D" id="1.20.5.1930">
    <property type="match status" value="1"/>
</dbReference>
<dbReference type="SMART" id="SM00421">
    <property type="entry name" value="HTH_LUXR"/>
    <property type="match status" value="1"/>
</dbReference>
<accession>A0ABN2HFX5</accession>
<dbReference type="SUPFAM" id="SSF46894">
    <property type="entry name" value="C-terminal effector domain of the bipartite response regulators"/>
    <property type="match status" value="1"/>
</dbReference>
<keyword evidence="2" id="KW-0238">DNA-binding</keyword>
<dbReference type="PANTHER" id="PTHR44688">
    <property type="entry name" value="DNA-BINDING TRANSCRIPTIONAL ACTIVATOR DEVR_DOSR"/>
    <property type="match status" value="1"/>
</dbReference>
<keyword evidence="7" id="KW-1185">Reference proteome</keyword>
<dbReference type="InterPro" id="IPR016032">
    <property type="entry name" value="Sig_transdc_resp-reg_C-effctor"/>
</dbReference>
<evidence type="ECO:0000313" key="6">
    <source>
        <dbReference type="EMBL" id="GAA1687307.1"/>
    </source>
</evidence>
<reference evidence="6 7" key="1">
    <citation type="journal article" date="2019" name="Int. J. Syst. Evol. Microbiol.">
        <title>The Global Catalogue of Microorganisms (GCM) 10K type strain sequencing project: providing services to taxonomists for standard genome sequencing and annotation.</title>
        <authorList>
            <consortium name="The Broad Institute Genomics Platform"/>
            <consortium name="The Broad Institute Genome Sequencing Center for Infectious Disease"/>
            <person name="Wu L."/>
            <person name="Ma J."/>
        </authorList>
    </citation>
    <scope>NUCLEOTIDE SEQUENCE [LARGE SCALE GENOMIC DNA]</scope>
    <source>
        <strain evidence="6 7">JCM 14718</strain>
    </source>
</reference>
<sequence>MAAHHLSGMVLQAHAARIIQRKAPQELDESVASIEMAGAEALAAIRRVVGLLRETTETGRPRSEQLGELIDQFERHGPVVRQLAAAVAPAGDIPLSGRELDVVRAIARGRTNQEIVAELFISLSTVKSHLSGISGQAGPAQPGRGRRLGVGEPDSRSHLSRADHDGRVRRDRLLQVLGGQANSAI</sequence>
<feature type="compositionally biased region" description="Basic and acidic residues" evidence="4">
    <location>
        <begin position="153"/>
        <end position="165"/>
    </location>
</feature>
<evidence type="ECO:0000259" key="5">
    <source>
        <dbReference type="SMART" id="SM00421"/>
    </source>
</evidence>
<comment type="caution">
    <text evidence="6">The sequence shown here is derived from an EMBL/GenBank/DDBJ whole genome shotgun (WGS) entry which is preliminary data.</text>
</comment>
<evidence type="ECO:0000256" key="3">
    <source>
        <dbReference type="ARBA" id="ARBA00023163"/>
    </source>
</evidence>